<evidence type="ECO:0008006" key="8">
    <source>
        <dbReference type="Google" id="ProtNLM"/>
    </source>
</evidence>
<protein>
    <recommendedName>
        <fullName evidence="8">Pentatricopeptide repeat-containing protein</fullName>
    </recommendedName>
</protein>
<dbReference type="Gene3D" id="1.25.40.10">
    <property type="entry name" value="Tetratricopeptide repeat domain"/>
    <property type="match status" value="2"/>
</dbReference>
<reference evidence="5" key="2">
    <citation type="submission" date="2021-12" db="EMBL/GenBank/DDBJ databases">
        <title>Resequencing data analysis of finger millet.</title>
        <authorList>
            <person name="Hatakeyama M."/>
            <person name="Aluri S."/>
            <person name="Balachadran M.T."/>
            <person name="Sivarajan S.R."/>
            <person name="Poveda L."/>
            <person name="Shimizu-Inatsugi R."/>
            <person name="Schlapbach R."/>
            <person name="Sreeman S.M."/>
            <person name="Shimizu K.K."/>
        </authorList>
    </citation>
    <scope>NUCLEOTIDE SEQUENCE</scope>
</reference>
<reference evidence="5" key="1">
    <citation type="journal article" date="2018" name="DNA Res.">
        <title>Multiple hybrid de novo genome assembly of finger millet, an orphan allotetraploid crop.</title>
        <authorList>
            <person name="Hatakeyama M."/>
            <person name="Aluri S."/>
            <person name="Balachadran M.T."/>
            <person name="Sivarajan S.R."/>
            <person name="Patrignani A."/>
            <person name="Gruter S."/>
            <person name="Poveda L."/>
            <person name="Shimizu-Inatsugi R."/>
            <person name="Baeten J."/>
            <person name="Francoijs K.J."/>
            <person name="Nataraja K.N."/>
            <person name="Reddy Y.A.N."/>
            <person name="Phadnis S."/>
            <person name="Ravikumar R.L."/>
            <person name="Schlapbach R."/>
            <person name="Sreeman S.M."/>
            <person name="Shimizu K.K."/>
        </authorList>
    </citation>
    <scope>NUCLEOTIDE SEQUENCE</scope>
</reference>
<dbReference type="PANTHER" id="PTHR46128:SF285">
    <property type="entry name" value="PENTATRICOPEPTIDE REPEAT-CONTAINING PROTEIN"/>
    <property type="match status" value="1"/>
</dbReference>
<dbReference type="InterPro" id="IPR011990">
    <property type="entry name" value="TPR-like_helical_dom_sf"/>
</dbReference>
<dbReference type="AlphaFoldDB" id="A0AAV5BUY4"/>
<keyword evidence="3" id="KW-0809">Transit peptide</keyword>
<evidence type="ECO:0000256" key="3">
    <source>
        <dbReference type="ARBA" id="ARBA00022946"/>
    </source>
</evidence>
<feature type="repeat" description="PPR" evidence="4">
    <location>
        <begin position="141"/>
        <end position="176"/>
    </location>
</feature>
<keyword evidence="7" id="KW-1185">Reference proteome</keyword>
<evidence type="ECO:0000256" key="1">
    <source>
        <dbReference type="ARBA" id="ARBA00007626"/>
    </source>
</evidence>
<evidence type="ECO:0000256" key="4">
    <source>
        <dbReference type="PROSITE-ProRule" id="PRU00708"/>
    </source>
</evidence>
<dbReference type="NCBIfam" id="TIGR00756">
    <property type="entry name" value="PPR"/>
    <property type="match status" value="4"/>
</dbReference>
<dbReference type="PROSITE" id="PS51375">
    <property type="entry name" value="PPR"/>
    <property type="match status" value="4"/>
</dbReference>
<gene>
    <name evidence="5" type="primary">ga05223</name>
    <name evidence="6" type="synonym">ga05677</name>
    <name evidence="5" type="ORF">PR202_ga05223</name>
    <name evidence="6" type="ORF">PR202_ga05677</name>
</gene>
<comment type="caution">
    <text evidence="5">The sequence shown here is derived from an EMBL/GenBank/DDBJ whole genome shotgun (WGS) entry which is preliminary data.</text>
</comment>
<name>A0AAV5BUY4_ELECO</name>
<evidence type="ECO:0000313" key="5">
    <source>
        <dbReference type="EMBL" id="GJM89079.1"/>
    </source>
</evidence>
<dbReference type="Pfam" id="PF13041">
    <property type="entry name" value="PPR_2"/>
    <property type="match status" value="2"/>
</dbReference>
<dbReference type="Proteomes" id="UP001054889">
    <property type="component" value="Unassembled WGS sequence"/>
</dbReference>
<dbReference type="InterPro" id="IPR050872">
    <property type="entry name" value="PPR_P_subfamily"/>
</dbReference>
<dbReference type="EMBL" id="BQKI01000002">
    <property type="protein sequence ID" value="GJM89079.1"/>
    <property type="molecule type" value="Genomic_DNA"/>
</dbReference>
<dbReference type="Pfam" id="PF01535">
    <property type="entry name" value="PPR"/>
    <property type="match status" value="1"/>
</dbReference>
<comment type="similarity">
    <text evidence="1">Belongs to the PPR family. P subfamily.</text>
</comment>
<dbReference type="InterPro" id="IPR002885">
    <property type="entry name" value="PPR_rpt"/>
</dbReference>
<evidence type="ECO:0000313" key="7">
    <source>
        <dbReference type="Proteomes" id="UP001054889"/>
    </source>
</evidence>
<dbReference type="EMBL" id="BQKI01000002">
    <property type="protein sequence ID" value="GJM89480.1"/>
    <property type="molecule type" value="Genomic_DNA"/>
</dbReference>
<feature type="repeat" description="PPR" evidence="4">
    <location>
        <begin position="177"/>
        <end position="211"/>
    </location>
</feature>
<evidence type="ECO:0000313" key="6">
    <source>
        <dbReference type="EMBL" id="GJM89480.1"/>
    </source>
</evidence>
<evidence type="ECO:0000256" key="2">
    <source>
        <dbReference type="ARBA" id="ARBA00022737"/>
    </source>
</evidence>
<dbReference type="PANTHER" id="PTHR46128">
    <property type="entry name" value="MITOCHONDRIAL GROUP I INTRON SPLICING FACTOR CCM1"/>
    <property type="match status" value="1"/>
</dbReference>
<keyword evidence="2" id="KW-0677">Repeat</keyword>
<proteinExistence type="inferred from homology"/>
<sequence length="339" mass="37475">MPRVRLPSASSSTSSSTETSLRAANAALVAPTERVSSGTFSPADAHHLFDELLRQATPVLVRPLDGFLAALARAPPSHACSDGPALAIDLFGRMSRGAGPRVLPPTKYTYNILMDCCRRVRRLDLTLAIFGRLFRTGIGANVVTFSSVLRSLCDAKRTEEAMDVLLHRMRKLGCIPNAISYNILLKGFCDDRRSQIALEILRMMAKGDACLPNVVTYNTVIYARRIEEAKDFFATMSTYELVPSVVTYNVMLTNLIKEGLLTEADDVFTSMEKTGCAPDSRLLNNVARLFLEKGEIIRAGYYLSKIDEKNFSLEASTVELLISLFSRGIYQKHINLLPE</sequence>
<accession>A0AAV5BUY4</accession>
<organism evidence="5 7">
    <name type="scientific">Eleusine coracana subsp. coracana</name>
    <dbReference type="NCBI Taxonomy" id="191504"/>
    <lineage>
        <taxon>Eukaryota</taxon>
        <taxon>Viridiplantae</taxon>
        <taxon>Streptophyta</taxon>
        <taxon>Embryophyta</taxon>
        <taxon>Tracheophyta</taxon>
        <taxon>Spermatophyta</taxon>
        <taxon>Magnoliopsida</taxon>
        <taxon>Liliopsida</taxon>
        <taxon>Poales</taxon>
        <taxon>Poaceae</taxon>
        <taxon>PACMAD clade</taxon>
        <taxon>Chloridoideae</taxon>
        <taxon>Cynodonteae</taxon>
        <taxon>Eleusininae</taxon>
        <taxon>Eleusine</taxon>
    </lineage>
</organism>
<feature type="repeat" description="PPR" evidence="4">
    <location>
        <begin position="106"/>
        <end position="140"/>
    </location>
</feature>
<feature type="repeat" description="PPR" evidence="4">
    <location>
        <begin position="244"/>
        <end position="278"/>
    </location>
</feature>